<keyword evidence="8" id="KW-1185">Reference proteome</keyword>
<keyword evidence="4 5" id="KW-0472">Membrane</keyword>
<evidence type="ECO:0000256" key="4">
    <source>
        <dbReference type="ARBA" id="ARBA00023136"/>
    </source>
</evidence>
<reference evidence="7" key="1">
    <citation type="journal article" date="2020" name="Stud. Mycol.">
        <title>101 Dothideomycetes genomes: a test case for predicting lifestyles and emergence of pathogens.</title>
        <authorList>
            <person name="Haridas S."/>
            <person name="Albert R."/>
            <person name="Binder M."/>
            <person name="Bloem J."/>
            <person name="Labutti K."/>
            <person name="Salamov A."/>
            <person name="Andreopoulos B."/>
            <person name="Baker S."/>
            <person name="Barry K."/>
            <person name="Bills G."/>
            <person name="Bluhm B."/>
            <person name="Cannon C."/>
            <person name="Castanera R."/>
            <person name="Culley D."/>
            <person name="Daum C."/>
            <person name="Ezra D."/>
            <person name="Gonzalez J."/>
            <person name="Henrissat B."/>
            <person name="Kuo A."/>
            <person name="Liang C."/>
            <person name="Lipzen A."/>
            <person name="Lutzoni F."/>
            <person name="Magnuson J."/>
            <person name="Mondo S."/>
            <person name="Nolan M."/>
            <person name="Ohm R."/>
            <person name="Pangilinan J."/>
            <person name="Park H.-J."/>
            <person name="Ramirez L."/>
            <person name="Alfaro M."/>
            <person name="Sun H."/>
            <person name="Tritt A."/>
            <person name="Yoshinaga Y."/>
            <person name="Zwiers L.-H."/>
            <person name="Turgeon B."/>
            <person name="Goodwin S."/>
            <person name="Spatafora J."/>
            <person name="Crous P."/>
            <person name="Grigoriev I."/>
        </authorList>
    </citation>
    <scope>NUCLEOTIDE SEQUENCE</scope>
    <source>
        <strain evidence="7">CBS 110217</strain>
    </source>
</reference>
<keyword evidence="3 5" id="KW-1133">Transmembrane helix</keyword>
<feature type="domain" description="ABC transmembrane type-1" evidence="6">
    <location>
        <begin position="63"/>
        <end position="307"/>
    </location>
</feature>
<dbReference type="EMBL" id="ML978402">
    <property type="protein sequence ID" value="KAF2022953.1"/>
    <property type="molecule type" value="Genomic_DNA"/>
</dbReference>
<dbReference type="Proteomes" id="UP000799777">
    <property type="component" value="Unassembled WGS sequence"/>
</dbReference>
<evidence type="ECO:0000313" key="7">
    <source>
        <dbReference type="EMBL" id="KAF2022953.1"/>
    </source>
</evidence>
<protein>
    <recommendedName>
        <fullName evidence="6">ABC transmembrane type-1 domain-containing protein</fullName>
    </recommendedName>
</protein>
<dbReference type="Pfam" id="PF00664">
    <property type="entry name" value="ABC_membrane"/>
    <property type="match status" value="1"/>
</dbReference>
<feature type="transmembrane region" description="Helical" evidence="5">
    <location>
        <begin position="95"/>
        <end position="118"/>
    </location>
</feature>
<feature type="transmembrane region" description="Helical" evidence="5">
    <location>
        <begin position="278"/>
        <end position="299"/>
    </location>
</feature>
<dbReference type="PANTHER" id="PTHR24221">
    <property type="entry name" value="ATP-BINDING CASSETTE SUB-FAMILY B"/>
    <property type="match status" value="1"/>
</dbReference>
<dbReference type="AlphaFoldDB" id="A0A9P4LFA6"/>
<comment type="caution">
    <text evidence="7">The sequence shown here is derived from an EMBL/GenBank/DDBJ whole genome shotgun (WGS) entry which is preliminary data.</text>
</comment>
<dbReference type="PANTHER" id="PTHR24221:SF651">
    <property type="entry name" value="HEAVY METAL TOLERANCE PROTEIN"/>
    <property type="match status" value="1"/>
</dbReference>
<organism evidence="7 8">
    <name type="scientific">Setomelanomma holmii</name>
    <dbReference type="NCBI Taxonomy" id="210430"/>
    <lineage>
        <taxon>Eukaryota</taxon>
        <taxon>Fungi</taxon>
        <taxon>Dikarya</taxon>
        <taxon>Ascomycota</taxon>
        <taxon>Pezizomycotina</taxon>
        <taxon>Dothideomycetes</taxon>
        <taxon>Pleosporomycetidae</taxon>
        <taxon>Pleosporales</taxon>
        <taxon>Pleosporineae</taxon>
        <taxon>Phaeosphaeriaceae</taxon>
        <taxon>Setomelanomma</taxon>
    </lineage>
</organism>
<sequence>MATRKLVARALRNKHQHIEVASPAWSRPTGVPAHSWWKYVKGYHVFLPYPWPSEDRKLQIVVVLCFLLVLAQRVINLLVLDQLGHMVHRLEKGSPWIAIIIFVSLRLLQGSNGVLGALRSALWIPVSQYSYRELSIAAFEHVQSLGLDLHLGKKTGEVLSALGKGSSINTFLEQVIFQVVPMLTDLAVAIGYFLIRFDAYYALVIAIVTFWYFYLTIRMAQWRAEIRRGMVNADREGDAVKNDSMVSYETVKYFNAGAYEFNRYREVVRRYQSAEYKFVFSLSAMNIAQNIVFMLGLLVTCSLSGRQRRAGVR</sequence>
<dbReference type="GO" id="GO:0005774">
    <property type="term" value="C:vacuolar membrane"/>
    <property type="evidence" value="ECO:0007669"/>
    <property type="project" value="TreeGrafter"/>
</dbReference>
<evidence type="ECO:0000256" key="2">
    <source>
        <dbReference type="ARBA" id="ARBA00022692"/>
    </source>
</evidence>
<feature type="transmembrane region" description="Helical" evidence="5">
    <location>
        <begin position="58"/>
        <end position="75"/>
    </location>
</feature>
<evidence type="ECO:0000259" key="6">
    <source>
        <dbReference type="PROSITE" id="PS50929"/>
    </source>
</evidence>
<keyword evidence="2 5" id="KW-0812">Transmembrane</keyword>
<evidence type="ECO:0000256" key="1">
    <source>
        <dbReference type="ARBA" id="ARBA00004141"/>
    </source>
</evidence>
<dbReference type="Gene3D" id="1.20.1560.10">
    <property type="entry name" value="ABC transporter type 1, transmembrane domain"/>
    <property type="match status" value="1"/>
</dbReference>
<accession>A0A9P4LFA6</accession>
<dbReference type="InterPro" id="IPR039421">
    <property type="entry name" value="Type_1_exporter"/>
</dbReference>
<dbReference type="InterPro" id="IPR011527">
    <property type="entry name" value="ABC1_TM_dom"/>
</dbReference>
<gene>
    <name evidence="7" type="ORF">EK21DRAFT_119223</name>
</gene>
<evidence type="ECO:0000313" key="8">
    <source>
        <dbReference type="Proteomes" id="UP000799777"/>
    </source>
</evidence>
<evidence type="ECO:0000256" key="3">
    <source>
        <dbReference type="ARBA" id="ARBA00022989"/>
    </source>
</evidence>
<dbReference type="SUPFAM" id="SSF90123">
    <property type="entry name" value="ABC transporter transmembrane region"/>
    <property type="match status" value="1"/>
</dbReference>
<dbReference type="OrthoDB" id="6500128at2759"/>
<dbReference type="GO" id="GO:0005524">
    <property type="term" value="F:ATP binding"/>
    <property type="evidence" value="ECO:0007669"/>
    <property type="project" value="InterPro"/>
</dbReference>
<dbReference type="InterPro" id="IPR036640">
    <property type="entry name" value="ABC1_TM_sf"/>
</dbReference>
<dbReference type="PROSITE" id="PS50929">
    <property type="entry name" value="ABC_TM1F"/>
    <property type="match status" value="1"/>
</dbReference>
<proteinExistence type="predicted"/>
<comment type="subcellular location">
    <subcellularLocation>
        <location evidence="1">Membrane</location>
        <topology evidence="1">Multi-pass membrane protein</topology>
    </subcellularLocation>
</comment>
<name>A0A9P4LFA6_9PLEO</name>
<evidence type="ECO:0000256" key="5">
    <source>
        <dbReference type="SAM" id="Phobius"/>
    </source>
</evidence>
<feature type="transmembrane region" description="Helical" evidence="5">
    <location>
        <begin position="201"/>
        <end position="220"/>
    </location>
</feature>
<dbReference type="CDD" id="cd18583">
    <property type="entry name" value="ABC_6TM_HMT1"/>
    <property type="match status" value="1"/>
</dbReference>
<dbReference type="GO" id="GO:0140359">
    <property type="term" value="F:ABC-type transporter activity"/>
    <property type="evidence" value="ECO:0007669"/>
    <property type="project" value="InterPro"/>
</dbReference>